<evidence type="ECO:0000313" key="1">
    <source>
        <dbReference type="EMBL" id="GKV17267.1"/>
    </source>
</evidence>
<keyword evidence="2" id="KW-1185">Reference proteome</keyword>
<evidence type="ECO:0000313" key="2">
    <source>
        <dbReference type="Proteomes" id="UP001054252"/>
    </source>
</evidence>
<gene>
    <name evidence="1" type="ORF">SLEP1_g27797</name>
</gene>
<dbReference type="GO" id="GO:0005507">
    <property type="term" value="F:copper ion binding"/>
    <property type="evidence" value="ECO:0007669"/>
    <property type="project" value="InterPro"/>
</dbReference>
<dbReference type="PANTHER" id="PTHR21320">
    <property type="entry name" value="CYTOCHROME C OXIDASE ASSEMBLY PROTEIN COX11-RELATED"/>
    <property type="match status" value="1"/>
</dbReference>
<dbReference type="Pfam" id="PF04442">
    <property type="entry name" value="CtaG_Cox11"/>
    <property type="match status" value="1"/>
</dbReference>
<dbReference type="InterPro" id="IPR007533">
    <property type="entry name" value="Cyt_c_oxidase_assmbl_CtaG"/>
</dbReference>
<protein>
    <submittedName>
        <fullName evidence="1">Uncharacterized protein</fullName>
    </submittedName>
</protein>
<dbReference type="GO" id="GO:0005743">
    <property type="term" value="C:mitochondrial inner membrane"/>
    <property type="evidence" value="ECO:0007669"/>
    <property type="project" value="TreeGrafter"/>
</dbReference>
<comment type="caution">
    <text evidence="1">The sequence shown here is derived from an EMBL/GenBank/DDBJ whole genome shotgun (WGS) entry which is preliminary data.</text>
</comment>
<dbReference type="Proteomes" id="UP001054252">
    <property type="component" value="Unassembled WGS sequence"/>
</dbReference>
<dbReference type="PANTHER" id="PTHR21320:SF3">
    <property type="entry name" value="CYTOCHROME C OXIDASE ASSEMBLY PROTEIN COX11, MITOCHONDRIAL-RELATED"/>
    <property type="match status" value="1"/>
</dbReference>
<name>A0AAV5K0A2_9ROSI</name>
<accession>A0AAV5K0A2</accession>
<reference evidence="1 2" key="1">
    <citation type="journal article" date="2021" name="Commun. Biol.">
        <title>The genome of Shorea leprosula (Dipterocarpaceae) highlights the ecological relevance of drought in aseasonal tropical rainforests.</title>
        <authorList>
            <person name="Ng K.K.S."/>
            <person name="Kobayashi M.J."/>
            <person name="Fawcett J.A."/>
            <person name="Hatakeyama M."/>
            <person name="Paape T."/>
            <person name="Ng C.H."/>
            <person name="Ang C.C."/>
            <person name="Tnah L.H."/>
            <person name="Lee C.T."/>
            <person name="Nishiyama T."/>
            <person name="Sese J."/>
            <person name="O'Brien M.J."/>
            <person name="Copetti D."/>
            <person name="Mohd Noor M.I."/>
            <person name="Ong R.C."/>
            <person name="Putra M."/>
            <person name="Sireger I.Z."/>
            <person name="Indrioko S."/>
            <person name="Kosugi Y."/>
            <person name="Izuno A."/>
            <person name="Isagi Y."/>
            <person name="Lee S.L."/>
            <person name="Shimizu K.K."/>
        </authorList>
    </citation>
    <scope>NUCLEOTIDE SEQUENCE [LARGE SCALE GENOMIC DNA]</scope>
    <source>
        <strain evidence="1">214</strain>
    </source>
</reference>
<sequence length="81" mass="9046">MLLYLTALVGLTYAAVPLYRRFCQATGYGGTIQRHETVEEKIARHAKDGTITTRSTFWASDSFIVSCQSSTKKLVIQDCLN</sequence>
<dbReference type="AlphaFoldDB" id="A0AAV5K0A2"/>
<organism evidence="1 2">
    <name type="scientific">Rubroshorea leprosula</name>
    <dbReference type="NCBI Taxonomy" id="152421"/>
    <lineage>
        <taxon>Eukaryota</taxon>
        <taxon>Viridiplantae</taxon>
        <taxon>Streptophyta</taxon>
        <taxon>Embryophyta</taxon>
        <taxon>Tracheophyta</taxon>
        <taxon>Spermatophyta</taxon>
        <taxon>Magnoliopsida</taxon>
        <taxon>eudicotyledons</taxon>
        <taxon>Gunneridae</taxon>
        <taxon>Pentapetalae</taxon>
        <taxon>rosids</taxon>
        <taxon>malvids</taxon>
        <taxon>Malvales</taxon>
        <taxon>Dipterocarpaceae</taxon>
        <taxon>Rubroshorea</taxon>
    </lineage>
</organism>
<proteinExistence type="predicted"/>
<dbReference type="EMBL" id="BPVZ01000047">
    <property type="protein sequence ID" value="GKV17267.1"/>
    <property type="molecule type" value="Genomic_DNA"/>
</dbReference>